<evidence type="ECO:0000313" key="1">
    <source>
        <dbReference type="EMBL" id="SVD87321.1"/>
    </source>
</evidence>
<organism evidence="1">
    <name type="scientific">marine metagenome</name>
    <dbReference type="NCBI Taxonomy" id="408172"/>
    <lineage>
        <taxon>unclassified sequences</taxon>
        <taxon>metagenomes</taxon>
        <taxon>ecological metagenomes</taxon>
    </lineage>
</organism>
<gene>
    <name evidence="1" type="ORF">METZ01_LOCUS440175</name>
</gene>
<feature type="non-terminal residue" evidence="1">
    <location>
        <position position="1"/>
    </location>
</feature>
<name>A0A382YW28_9ZZZZ</name>
<accession>A0A382YW28</accession>
<dbReference type="InterPro" id="IPR029032">
    <property type="entry name" value="AhpD-like"/>
</dbReference>
<sequence>VAWIRTIREDEWKGSLADLYEQLVDADHGRVDNVMQIHSLNPNAMAGHLAVYGSAMAGTKTLRKVERELVALVVSRYNDCHY</sequence>
<reference evidence="1" key="1">
    <citation type="submission" date="2018-05" db="EMBL/GenBank/DDBJ databases">
        <authorList>
            <person name="Lanie J.A."/>
            <person name="Ng W.-L."/>
            <person name="Kazmierczak K.M."/>
            <person name="Andrzejewski T.M."/>
            <person name="Davidsen T.M."/>
            <person name="Wayne K.J."/>
            <person name="Tettelin H."/>
            <person name="Glass J.I."/>
            <person name="Rusch D."/>
            <person name="Podicherti R."/>
            <person name="Tsui H.-C.T."/>
            <person name="Winkler M.E."/>
        </authorList>
    </citation>
    <scope>NUCLEOTIDE SEQUENCE</scope>
</reference>
<dbReference type="EMBL" id="UINC01178908">
    <property type="protein sequence ID" value="SVD87321.1"/>
    <property type="molecule type" value="Genomic_DNA"/>
</dbReference>
<proteinExistence type="predicted"/>
<dbReference type="SUPFAM" id="SSF69118">
    <property type="entry name" value="AhpD-like"/>
    <property type="match status" value="1"/>
</dbReference>
<protein>
    <submittedName>
        <fullName evidence="1">Uncharacterized protein</fullName>
    </submittedName>
</protein>
<dbReference type="Gene3D" id="1.20.1290.10">
    <property type="entry name" value="AhpD-like"/>
    <property type="match status" value="1"/>
</dbReference>
<dbReference type="AlphaFoldDB" id="A0A382YW28"/>